<sequence length="144" mass="15388">MPDLCPPAPMGSPVRFIVALLGCLHLCGGHYGVLQGVAWTQMLITYSADEGWVEGARRTFDGEHPCDLCVAIADAKQQDNGPDSPGPRHRGLETGLELKPCPLISPWDLKSPSEQDLLIAGRPRPPSSTPLLPSAPDSPPPRHA</sequence>
<dbReference type="Proteomes" id="UP000658278">
    <property type="component" value="Unassembled WGS sequence"/>
</dbReference>
<gene>
    <name evidence="2" type="ORF">JIN81_02350</name>
</gene>
<organism evidence="2 3">
    <name type="scientific">Haloferula rosea</name>
    <dbReference type="NCBI Taxonomy" id="490093"/>
    <lineage>
        <taxon>Bacteria</taxon>
        <taxon>Pseudomonadati</taxon>
        <taxon>Verrucomicrobiota</taxon>
        <taxon>Verrucomicrobiia</taxon>
        <taxon>Verrucomicrobiales</taxon>
        <taxon>Verrucomicrobiaceae</taxon>
        <taxon>Haloferula</taxon>
    </lineage>
</organism>
<evidence type="ECO:0000256" key="1">
    <source>
        <dbReference type="SAM" id="MobiDB-lite"/>
    </source>
</evidence>
<dbReference type="AlphaFoldDB" id="A0A934RC12"/>
<accession>A0A934RC12</accession>
<reference evidence="2" key="1">
    <citation type="submission" date="2021-01" db="EMBL/GenBank/DDBJ databases">
        <title>Modified the classification status of verrucomicrobia.</title>
        <authorList>
            <person name="Feng X."/>
        </authorList>
    </citation>
    <scope>NUCLEOTIDE SEQUENCE</scope>
    <source>
        <strain evidence="2">KCTC 22201</strain>
    </source>
</reference>
<proteinExistence type="predicted"/>
<feature type="region of interest" description="Disordered" evidence="1">
    <location>
        <begin position="114"/>
        <end position="144"/>
    </location>
</feature>
<protein>
    <submittedName>
        <fullName evidence="2">Uncharacterized protein</fullName>
    </submittedName>
</protein>
<evidence type="ECO:0000313" key="2">
    <source>
        <dbReference type="EMBL" id="MBK1825846.1"/>
    </source>
</evidence>
<name>A0A934RC12_9BACT</name>
<evidence type="ECO:0000313" key="3">
    <source>
        <dbReference type="Proteomes" id="UP000658278"/>
    </source>
</evidence>
<feature type="region of interest" description="Disordered" evidence="1">
    <location>
        <begin position="75"/>
        <end position="95"/>
    </location>
</feature>
<keyword evidence="3" id="KW-1185">Reference proteome</keyword>
<dbReference type="EMBL" id="JAENII010000002">
    <property type="protein sequence ID" value="MBK1825846.1"/>
    <property type="molecule type" value="Genomic_DNA"/>
</dbReference>
<comment type="caution">
    <text evidence="2">The sequence shown here is derived from an EMBL/GenBank/DDBJ whole genome shotgun (WGS) entry which is preliminary data.</text>
</comment>